<dbReference type="Pfam" id="PF01381">
    <property type="entry name" value="HTH_3"/>
    <property type="match status" value="1"/>
</dbReference>
<dbReference type="InterPro" id="IPR001387">
    <property type="entry name" value="Cro/C1-type_HTH"/>
</dbReference>
<keyword evidence="4" id="KW-1185">Reference proteome</keyword>
<reference evidence="3 4" key="1">
    <citation type="submission" date="2023-12" db="EMBL/GenBank/DDBJ databases">
        <title>Amycolatopsis sp. V23-08.</title>
        <authorList>
            <person name="Somphong A."/>
        </authorList>
    </citation>
    <scope>NUCLEOTIDE SEQUENCE [LARGE SCALE GENOMIC DNA]</scope>
    <source>
        <strain evidence="3 4">V23-08</strain>
    </source>
</reference>
<feature type="region of interest" description="Disordered" evidence="1">
    <location>
        <begin position="115"/>
        <end position="144"/>
    </location>
</feature>
<dbReference type="InterPro" id="IPR010982">
    <property type="entry name" value="Lambda_DNA-bd_dom_sf"/>
</dbReference>
<gene>
    <name evidence="3" type="ORF">VA596_50105</name>
</gene>
<name>A0ABU5RN64_9PSEU</name>
<feature type="domain" description="HTH cro/C1-type" evidence="2">
    <location>
        <begin position="11"/>
        <end position="65"/>
    </location>
</feature>
<dbReference type="SUPFAM" id="SSF47413">
    <property type="entry name" value="lambda repressor-like DNA-binding domains"/>
    <property type="match status" value="1"/>
</dbReference>
<dbReference type="PROSITE" id="PS50943">
    <property type="entry name" value="HTH_CROC1"/>
    <property type="match status" value="1"/>
</dbReference>
<dbReference type="SMART" id="SM00530">
    <property type="entry name" value="HTH_XRE"/>
    <property type="match status" value="1"/>
</dbReference>
<evidence type="ECO:0000313" key="4">
    <source>
        <dbReference type="Proteomes" id="UP001304298"/>
    </source>
</evidence>
<proteinExistence type="predicted"/>
<protein>
    <submittedName>
        <fullName evidence="3">Helix-turn-helix transcriptional regulator</fullName>
    </submittedName>
</protein>
<evidence type="ECO:0000256" key="1">
    <source>
        <dbReference type="SAM" id="MobiDB-lite"/>
    </source>
</evidence>
<comment type="caution">
    <text evidence="3">The sequence shown here is derived from an EMBL/GenBank/DDBJ whole genome shotgun (WGS) entry which is preliminary data.</text>
</comment>
<dbReference type="Proteomes" id="UP001304298">
    <property type="component" value="Unassembled WGS sequence"/>
</dbReference>
<dbReference type="RefSeq" id="WP_323337899.1">
    <property type="nucleotide sequence ID" value="NZ_JAYFSI010000027.1"/>
</dbReference>
<dbReference type="CDD" id="cd00093">
    <property type="entry name" value="HTH_XRE"/>
    <property type="match status" value="1"/>
</dbReference>
<sequence length="144" mass="15629">MDEQGDFPAYLRAQMSRKDLNSAELGRLAGVNPASISKWLRGLEVPSVENSRKTADALGVNLLEILVATGVLTRDEVRGRGTVVDLENLTDTQVIDELKRRLAIAASQVTFGSEQVETDSDRFTAGRRKRTPKQTSPDSGVSGS</sequence>
<feature type="compositionally biased region" description="Polar residues" evidence="1">
    <location>
        <begin position="133"/>
        <end position="144"/>
    </location>
</feature>
<accession>A0ABU5RN64</accession>
<dbReference type="EMBL" id="JAYFSI010000027">
    <property type="protein sequence ID" value="MEA5367766.1"/>
    <property type="molecule type" value="Genomic_DNA"/>
</dbReference>
<evidence type="ECO:0000313" key="3">
    <source>
        <dbReference type="EMBL" id="MEA5367766.1"/>
    </source>
</evidence>
<evidence type="ECO:0000259" key="2">
    <source>
        <dbReference type="PROSITE" id="PS50943"/>
    </source>
</evidence>
<organism evidence="3 4">
    <name type="scientific">Amycolatopsis heterodermiae</name>
    <dbReference type="NCBI Taxonomy" id="3110235"/>
    <lineage>
        <taxon>Bacteria</taxon>
        <taxon>Bacillati</taxon>
        <taxon>Actinomycetota</taxon>
        <taxon>Actinomycetes</taxon>
        <taxon>Pseudonocardiales</taxon>
        <taxon>Pseudonocardiaceae</taxon>
        <taxon>Amycolatopsis</taxon>
    </lineage>
</organism>
<dbReference type="Gene3D" id="1.10.260.40">
    <property type="entry name" value="lambda repressor-like DNA-binding domains"/>
    <property type="match status" value="1"/>
</dbReference>